<evidence type="ECO:0000256" key="1">
    <source>
        <dbReference type="SAM" id="MobiDB-lite"/>
    </source>
</evidence>
<name>A0A2W2DW70_9ACTN</name>
<accession>A0A2W2DW70</accession>
<comment type="caution">
    <text evidence="3">The sequence shown here is derived from an EMBL/GenBank/DDBJ whole genome shotgun (WGS) entry which is preliminary data.</text>
</comment>
<sequence>MTLAAGGIVAVALGVLSVSAASPANVTDAGGAAQAGAEATTQVSPPPPTAVKTGRPAPVRADYAGRVKEQGGLIAISVRNDKVIAYFCDGRTEAWFAGRAKDGEVTLKGFGGSSVSARLDGDRAVGGLRIGRKSWDFTAPTAKKPSGLYRASAIVRGARLKAGWIVLADGTQTGFAKRGEQPVAVPALTPGTDPTIDGARVDAKDVDEFIGEMP</sequence>
<evidence type="ECO:0000256" key="2">
    <source>
        <dbReference type="SAM" id="SignalP"/>
    </source>
</evidence>
<proteinExistence type="predicted"/>
<keyword evidence="4" id="KW-1185">Reference proteome</keyword>
<reference evidence="3 4" key="1">
    <citation type="submission" date="2018-01" db="EMBL/GenBank/DDBJ databases">
        <title>Draft genome sequence of Sphaerisporangium sp. 7K107.</title>
        <authorList>
            <person name="Sahin N."/>
            <person name="Saygin H."/>
            <person name="Ay H."/>
        </authorList>
    </citation>
    <scope>NUCLEOTIDE SEQUENCE [LARGE SCALE GENOMIC DNA]</scope>
    <source>
        <strain evidence="3 4">7K107</strain>
    </source>
</reference>
<feature type="chain" id="PRO_5038494235" description="Serine/threonine protein kinase" evidence="2">
    <location>
        <begin position="21"/>
        <end position="214"/>
    </location>
</feature>
<feature type="signal peptide" evidence="2">
    <location>
        <begin position="1"/>
        <end position="20"/>
    </location>
</feature>
<dbReference type="Proteomes" id="UP000248544">
    <property type="component" value="Unassembled WGS sequence"/>
</dbReference>
<feature type="region of interest" description="Disordered" evidence="1">
    <location>
        <begin position="32"/>
        <end position="56"/>
    </location>
</feature>
<dbReference type="AlphaFoldDB" id="A0A2W2DW70"/>
<evidence type="ECO:0000313" key="4">
    <source>
        <dbReference type="Proteomes" id="UP000248544"/>
    </source>
</evidence>
<organism evidence="3 4">
    <name type="scientific">Spongiactinospora gelatinilytica</name>
    <dbReference type="NCBI Taxonomy" id="2666298"/>
    <lineage>
        <taxon>Bacteria</taxon>
        <taxon>Bacillati</taxon>
        <taxon>Actinomycetota</taxon>
        <taxon>Actinomycetes</taxon>
        <taxon>Streptosporangiales</taxon>
        <taxon>Streptosporangiaceae</taxon>
        <taxon>Spongiactinospora</taxon>
    </lineage>
</organism>
<keyword evidence="2" id="KW-0732">Signal</keyword>
<protein>
    <recommendedName>
        <fullName evidence="5">Serine/threonine protein kinase</fullName>
    </recommendedName>
</protein>
<dbReference type="EMBL" id="POUA01000748">
    <property type="protein sequence ID" value="PZG16126.1"/>
    <property type="molecule type" value="Genomic_DNA"/>
</dbReference>
<evidence type="ECO:0008006" key="5">
    <source>
        <dbReference type="Google" id="ProtNLM"/>
    </source>
</evidence>
<evidence type="ECO:0000313" key="3">
    <source>
        <dbReference type="EMBL" id="PZG16126.1"/>
    </source>
</evidence>
<gene>
    <name evidence="3" type="ORF">C1I98_39075</name>
</gene>